<keyword evidence="14" id="KW-1185">Reference proteome</keyword>
<dbReference type="EMBL" id="CP006745">
    <property type="protein sequence ID" value="AHC73861.1"/>
    <property type="molecule type" value="Genomic_DNA"/>
</dbReference>
<proteinExistence type="inferred from homology"/>
<keyword evidence="4 10" id="KW-0808">Transferase</keyword>
<dbReference type="InterPro" id="IPR006009">
    <property type="entry name" value="GlcNAc_MurG"/>
</dbReference>
<comment type="function">
    <text evidence="10">Cell wall formation. Catalyzes the transfer of a GlcNAc subunit on undecaprenyl-pyrophosphoryl-MurNAc-pentapeptide (lipid intermediate I) to form undecaprenyl-pyrophosphoryl-MurNAc-(pentapeptide)GlcNAc (lipid intermediate II).</text>
</comment>
<reference evidence="13 14" key="1">
    <citation type="journal article" date="2013" name="PLoS ONE">
        <title>Bacterial endosymbiosis in a chordate host: long-term co-evolution and conservation of secondary metabolism.</title>
        <authorList>
            <person name="Kwan J.C."/>
            <person name="Schmidt E.W."/>
        </authorList>
    </citation>
    <scope>NUCLEOTIDE SEQUENCE [LARGE SCALE GENOMIC DNA]</scope>
    <source>
        <strain evidence="14">faulkneri L5</strain>
    </source>
</reference>
<sequence length="372" mass="40070">MIDKRTIVLAAGGTGGHFYPTQALAELLVASGYRVVLITDTRGYSFKESLPDIEVYIIKACGIAKLSIIKKIKGATKLLFGYFDACRLISELHPTAVLSFGGYACVPTVLAASRRGIPIILHEQNAIAGRSNQLLAKKASIIATSFERIEKIHEQDQYKIILVGNPVRAEIRAIRTMDPPPLTPDGPCEILVTGGSQGASIFAKLIPDAIALMPKRISSRIRIVQQARLNEINQVIAAYRKIGINADVSQFFNDMPQRLRAANLLICRSGASTLAENTVAGRPALLVPYPNSVDDHQTANARAVEAAGGGMLLPQANLTPKYLAQLLTDLLNNTKQLSYMSSAARAYGRPNAAKDLASILLSVIGLDKNLST</sequence>
<evidence type="ECO:0000256" key="9">
    <source>
        <dbReference type="ARBA" id="ARBA00023316"/>
    </source>
</evidence>
<dbReference type="GO" id="GO:0050511">
    <property type="term" value="F:undecaprenyldiphospho-muramoylpentapeptide beta-N-acetylglucosaminyltransferase activity"/>
    <property type="evidence" value="ECO:0007669"/>
    <property type="project" value="UniProtKB-UniRule"/>
</dbReference>
<keyword evidence="1 10" id="KW-1003">Cell membrane</keyword>
<dbReference type="EC" id="2.4.1.227" evidence="10"/>
<feature type="binding site" evidence="10">
    <location>
        <position position="125"/>
    </location>
    <ligand>
        <name>UDP-N-acetyl-alpha-D-glucosamine</name>
        <dbReference type="ChEBI" id="CHEBI:57705"/>
    </ligand>
</feature>
<dbReference type="PANTHER" id="PTHR21015">
    <property type="entry name" value="UDP-N-ACETYLGLUCOSAMINE--N-ACETYLMURAMYL-(PENTAPEPTIDE) PYROPHOSPHORYL-UNDECAPRENOL N-ACETYLGLUCOSAMINE TRANSFERASE 1"/>
    <property type="match status" value="1"/>
</dbReference>
<dbReference type="Pfam" id="PF03033">
    <property type="entry name" value="Glyco_transf_28"/>
    <property type="match status" value="1"/>
</dbReference>
<evidence type="ECO:0000259" key="12">
    <source>
        <dbReference type="Pfam" id="PF04101"/>
    </source>
</evidence>
<dbReference type="AlphaFoldDB" id="V9TTE2"/>
<dbReference type="GO" id="GO:0009252">
    <property type="term" value="P:peptidoglycan biosynthetic process"/>
    <property type="evidence" value="ECO:0007669"/>
    <property type="project" value="UniProtKB-UniRule"/>
</dbReference>
<evidence type="ECO:0000256" key="7">
    <source>
        <dbReference type="ARBA" id="ARBA00023136"/>
    </source>
</evidence>
<evidence type="ECO:0000259" key="11">
    <source>
        <dbReference type="Pfam" id="PF03033"/>
    </source>
</evidence>
<keyword evidence="8 10" id="KW-0131">Cell cycle</keyword>
<comment type="similarity">
    <text evidence="10">Belongs to the glycosyltransferase 28 family. MurG subfamily.</text>
</comment>
<dbReference type="Pfam" id="PF04101">
    <property type="entry name" value="Glyco_tran_28_C"/>
    <property type="match status" value="1"/>
</dbReference>
<comment type="pathway">
    <text evidence="10">Cell wall biogenesis; peptidoglycan biosynthesis.</text>
</comment>
<dbReference type="UniPathway" id="UPA00219"/>
<keyword evidence="5 10" id="KW-0133">Cell shape</keyword>
<dbReference type="GO" id="GO:0005886">
    <property type="term" value="C:plasma membrane"/>
    <property type="evidence" value="ECO:0007669"/>
    <property type="project" value="UniProtKB-SubCell"/>
</dbReference>
<feature type="binding site" evidence="10">
    <location>
        <position position="168"/>
    </location>
    <ligand>
        <name>UDP-N-acetyl-alpha-D-glucosamine</name>
        <dbReference type="ChEBI" id="CHEBI:57705"/>
    </ligand>
</feature>
<dbReference type="SUPFAM" id="SSF53756">
    <property type="entry name" value="UDP-Glycosyltransferase/glycogen phosphorylase"/>
    <property type="match status" value="1"/>
</dbReference>
<dbReference type="GO" id="GO:0051301">
    <property type="term" value="P:cell division"/>
    <property type="evidence" value="ECO:0007669"/>
    <property type="project" value="UniProtKB-KW"/>
</dbReference>
<evidence type="ECO:0000256" key="5">
    <source>
        <dbReference type="ARBA" id="ARBA00022960"/>
    </source>
</evidence>
<dbReference type="InterPro" id="IPR004276">
    <property type="entry name" value="GlycoTrans_28_N"/>
</dbReference>
<evidence type="ECO:0000256" key="2">
    <source>
        <dbReference type="ARBA" id="ARBA00022618"/>
    </source>
</evidence>
<keyword evidence="3 10" id="KW-0328">Glycosyltransferase</keyword>
<comment type="subcellular location">
    <subcellularLocation>
        <location evidence="10">Cell membrane</location>
        <topology evidence="10">Peripheral membrane protein</topology>
        <orientation evidence="10">Cytoplasmic side</orientation>
    </subcellularLocation>
</comment>
<dbReference type="HAMAP" id="MF_00033">
    <property type="entry name" value="MurG"/>
    <property type="match status" value="1"/>
</dbReference>
<evidence type="ECO:0000256" key="6">
    <source>
        <dbReference type="ARBA" id="ARBA00022984"/>
    </source>
</evidence>
<dbReference type="PANTHER" id="PTHR21015:SF22">
    <property type="entry name" value="GLYCOSYLTRANSFERASE"/>
    <property type="match status" value="1"/>
</dbReference>
<evidence type="ECO:0000256" key="8">
    <source>
        <dbReference type="ARBA" id="ARBA00023306"/>
    </source>
</evidence>
<feature type="binding site" evidence="10">
    <location>
        <position position="297"/>
    </location>
    <ligand>
        <name>UDP-N-acetyl-alpha-D-glucosamine</name>
        <dbReference type="ChEBI" id="CHEBI:57705"/>
    </ligand>
</feature>
<dbReference type="KEGG" id="efk:P856_652"/>
<feature type="binding site" evidence="10">
    <location>
        <position position="196"/>
    </location>
    <ligand>
        <name>UDP-N-acetyl-alpha-D-glucosamine</name>
        <dbReference type="ChEBI" id="CHEBI:57705"/>
    </ligand>
</feature>
<dbReference type="Gene3D" id="3.40.50.2000">
    <property type="entry name" value="Glycogen Phosphorylase B"/>
    <property type="match status" value="2"/>
</dbReference>
<dbReference type="GO" id="GO:0008360">
    <property type="term" value="P:regulation of cell shape"/>
    <property type="evidence" value="ECO:0007669"/>
    <property type="project" value="UniProtKB-KW"/>
</dbReference>
<evidence type="ECO:0000256" key="4">
    <source>
        <dbReference type="ARBA" id="ARBA00022679"/>
    </source>
</evidence>
<organism evidence="13 14">
    <name type="scientific">Candidatus Endolissoclinum faulkneri L5</name>
    <dbReference type="NCBI Taxonomy" id="1401328"/>
    <lineage>
        <taxon>Bacteria</taxon>
        <taxon>Pseudomonadati</taxon>
        <taxon>Pseudomonadota</taxon>
        <taxon>Alphaproteobacteria</taxon>
        <taxon>Rhodospirillales</taxon>
        <taxon>Rhodospirillaceae</taxon>
        <taxon>Candidatus Endolissoclinum</taxon>
    </lineage>
</organism>
<accession>V9TTE2</accession>
<dbReference type="eggNOG" id="COG0707">
    <property type="taxonomic scope" value="Bacteria"/>
</dbReference>
<keyword evidence="2 10" id="KW-0132">Cell division</keyword>
<evidence type="ECO:0000256" key="3">
    <source>
        <dbReference type="ARBA" id="ARBA00022676"/>
    </source>
</evidence>
<dbReference type="PATRIC" id="fig|1401328.3.peg.656"/>
<comment type="caution">
    <text evidence="10">Lacks conserved residue(s) required for the propagation of feature annotation.</text>
</comment>
<keyword evidence="6 10" id="KW-0573">Peptidoglycan synthesis</keyword>
<feature type="binding site" evidence="10">
    <location>
        <begin position="14"/>
        <end position="16"/>
    </location>
    <ligand>
        <name>UDP-N-acetyl-alpha-D-glucosamine</name>
        <dbReference type="ChEBI" id="CHEBI:57705"/>
    </ligand>
</feature>
<dbReference type="InterPro" id="IPR007235">
    <property type="entry name" value="Glyco_trans_28_C"/>
</dbReference>
<dbReference type="NCBIfam" id="TIGR01133">
    <property type="entry name" value="murG"/>
    <property type="match status" value="1"/>
</dbReference>
<feature type="domain" description="Glycosyltransferase family 28 N-terminal" evidence="11">
    <location>
        <begin position="7"/>
        <end position="142"/>
    </location>
</feature>
<protein>
    <recommendedName>
        <fullName evidence="10">UDP-N-acetylglucosamine--N-acetylmuramyl-(pentapeptide) pyrophosphoryl-undecaprenol N-acetylglucosamine transferase</fullName>
        <ecNumber evidence="10">2.4.1.227</ecNumber>
    </recommendedName>
    <alternativeName>
        <fullName evidence="10">Undecaprenyl-PP-MurNAc-pentapeptide-UDPGlcNAc GlcNAc transferase</fullName>
    </alternativeName>
</protein>
<dbReference type="HOGENOM" id="CLU_037404_2_1_5"/>
<dbReference type="GO" id="GO:0071555">
    <property type="term" value="P:cell wall organization"/>
    <property type="evidence" value="ECO:0007669"/>
    <property type="project" value="UniProtKB-KW"/>
</dbReference>
<gene>
    <name evidence="10 13" type="primary">murG</name>
    <name evidence="13" type="ORF">P856_652</name>
</gene>
<dbReference type="OrthoDB" id="9808936at2"/>
<dbReference type="GO" id="GO:0051991">
    <property type="term" value="F:UDP-N-acetyl-D-glucosamine:N-acetylmuramoyl-L-alanyl-D-glutamyl-meso-2,6-diaminopimelyl-D-alanyl-D-alanine-diphosphoundecaprenol 4-beta-N-acetylglucosaminlytransferase activity"/>
    <property type="evidence" value="ECO:0007669"/>
    <property type="project" value="RHEA"/>
</dbReference>
<comment type="catalytic activity">
    <reaction evidence="10">
        <text>di-trans,octa-cis-undecaprenyl diphospho-N-acetyl-alpha-D-muramoyl-L-alanyl-D-glutamyl-meso-2,6-diaminopimeloyl-D-alanyl-D-alanine + UDP-N-acetyl-alpha-D-glucosamine = di-trans,octa-cis-undecaprenyl diphospho-[N-acetyl-alpha-D-glucosaminyl-(1-&gt;4)]-N-acetyl-alpha-D-muramoyl-L-alanyl-D-glutamyl-meso-2,6-diaminopimeloyl-D-alanyl-D-alanine + UDP + H(+)</text>
        <dbReference type="Rhea" id="RHEA:31227"/>
        <dbReference type="ChEBI" id="CHEBI:15378"/>
        <dbReference type="ChEBI" id="CHEBI:57705"/>
        <dbReference type="ChEBI" id="CHEBI:58223"/>
        <dbReference type="ChEBI" id="CHEBI:61387"/>
        <dbReference type="ChEBI" id="CHEBI:61388"/>
        <dbReference type="EC" id="2.4.1.227"/>
    </reaction>
</comment>
<keyword evidence="9 10" id="KW-0961">Cell wall biogenesis/degradation</keyword>
<dbReference type="CDD" id="cd03785">
    <property type="entry name" value="GT28_MurG"/>
    <property type="match status" value="1"/>
</dbReference>
<evidence type="ECO:0000256" key="1">
    <source>
        <dbReference type="ARBA" id="ARBA00022475"/>
    </source>
</evidence>
<name>V9TTE2_9PROT</name>
<evidence type="ECO:0000313" key="14">
    <source>
        <dbReference type="Proteomes" id="UP000018700"/>
    </source>
</evidence>
<evidence type="ECO:0000313" key="13">
    <source>
        <dbReference type="EMBL" id="AHC73861.1"/>
    </source>
</evidence>
<dbReference type="Proteomes" id="UP000018700">
    <property type="component" value="Chromosome"/>
</dbReference>
<dbReference type="RefSeq" id="WP_025300740.1">
    <property type="nucleotide sequence ID" value="NZ_CP006745.1"/>
</dbReference>
<keyword evidence="7 10" id="KW-0472">Membrane</keyword>
<dbReference type="GO" id="GO:0005975">
    <property type="term" value="P:carbohydrate metabolic process"/>
    <property type="evidence" value="ECO:0007669"/>
    <property type="project" value="InterPro"/>
</dbReference>
<evidence type="ECO:0000256" key="10">
    <source>
        <dbReference type="HAMAP-Rule" id="MF_00033"/>
    </source>
</evidence>
<dbReference type="STRING" id="1401328.P856_652"/>
<feature type="domain" description="Glycosyl transferase family 28 C-terminal" evidence="12">
    <location>
        <begin position="190"/>
        <end position="355"/>
    </location>
</feature>